<keyword evidence="4 6" id="KW-1133">Transmembrane helix</keyword>
<dbReference type="AlphaFoldDB" id="A0AA37SBY5"/>
<comment type="subcellular location">
    <subcellularLocation>
        <location evidence="1">Cell membrane</location>
        <topology evidence="1">Multi-pass membrane protein</topology>
    </subcellularLocation>
</comment>
<feature type="transmembrane region" description="Helical" evidence="6">
    <location>
        <begin position="39"/>
        <end position="62"/>
    </location>
</feature>
<keyword evidence="2" id="KW-1003">Cell membrane</keyword>
<dbReference type="GO" id="GO:0005886">
    <property type="term" value="C:plasma membrane"/>
    <property type="evidence" value="ECO:0007669"/>
    <property type="project" value="UniProtKB-SubCell"/>
</dbReference>
<evidence type="ECO:0000313" key="7">
    <source>
        <dbReference type="EMBL" id="GLQ31757.1"/>
    </source>
</evidence>
<gene>
    <name evidence="7" type="ORF">GCM10007876_22360</name>
</gene>
<organism evidence="7 8">
    <name type="scientific">Litoribrevibacter albus</name>
    <dbReference type="NCBI Taxonomy" id="1473156"/>
    <lineage>
        <taxon>Bacteria</taxon>
        <taxon>Pseudomonadati</taxon>
        <taxon>Pseudomonadota</taxon>
        <taxon>Gammaproteobacteria</taxon>
        <taxon>Oceanospirillales</taxon>
        <taxon>Oceanospirillaceae</taxon>
        <taxon>Litoribrevibacter</taxon>
    </lineage>
</organism>
<dbReference type="EMBL" id="BSNM01000014">
    <property type="protein sequence ID" value="GLQ31757.1"/>
    <property type="molecule type" value="Genomic_DNA"/>
</dbReference>
<evidence type="ECO:0000256" key="6">
    <source>
        <dbReference type="SAM" id="Phobius"/>
    </source>
</evidence>
<reference evidence="7" key="2">
    <citation type="submission" date="2023-01" db="EMBL/GenBank/DDBJ databases">
        <title>Draft genome sequence of Litoribrevibacter albus strain NBRC 110071.</title>
        <authorList>
            <person name="Sun Q."/>
            <person name="Mori K."/>
        </authorList>
    </citation>
    <scope>NUCLEOTIDE SEQUENCE</scope>
    <source>
        <strain evidence="7">NBRC 110071</strain>
    </source>
</reference>
<dbReference type="RefSeq" id="WP_284381468.1">
    <property type="nucleotide sequence ID" value="NZ_BSNM01000014.1"/>
</dbReference>
<evidence type="ECO:0000256" key="4">
    <source>
        <dbReference type="ARBA" id="ARBA00022989"/>
    </source>
</evidence>
<dbReference type="InterPro" id="IPR001123">
    <property type="entry name" value="LeuE-type"/>
</dbReference>
<accession>A0AA37SBY5</accession>
<evidence type="ECO:0000256" key="1">
    <source>
        <dbReference type="ARBA" id="ARBA00004651"/>
    </source>
</evidence>
<evidence type="ECO:0000256" key="2">
    <source>
        <dbReference type="ARBA" id="ARBA00022475"/>
    </source>
</evidence>
<keyword evidence="5 6" id="KW-0472">Membrane</keyword>
<dbReference type="Proteomes" id="UP001161389">
    <property type="component" value="Unassembled WGS sequence"/>
</dbReference>
<dbReference type="Pfam" id="PF01810">
    <property type="entry name" value="LysE"/>
    <property type="match status" value="1"/>
</dbReference>
<name>A0AA37SBY5_9GAMM</name>
<evidence type="ECO:0008006" key="9">
    <source>
        <dbReference type="Google" id="ProtNLM"/>
    </source>
</evidence>
<feature type="transmembrane region" description="Helical" evidence="6">
    <location>
        <begin position="69"/>
        <end position="89"/>
    </location>
</feature>
<comment type="caution">
    <text evidence="7">The sequence shown here is derived from an EMBL/GenBank/DDBJ whole genome shotgun (WGS) entry which is preliminary data.</text>
</comment>
<proteinExistence type="predicted"/>
<keyword evidence="8" id="KW-1185">Reference proteome</keyword>
<dbReference type="PANTHER" id="PTHR30086">
    <property type="entry name" value="ARGININE EXPORTER PROTEIN ARGO"/>
    <property type="match status" value="1"/>
</dbReference>
<reference evidence="7" key="1">
    <citation type="journal article" date="2014" name="Int. J. Syst. Evol. Microbiol.">
        <title>Complete genome sequence of Corynebacterium casei LMG S-19264T (=DSM 44701T), isolated from a smear-ripened cheese.</title>
        <authorList>
            <consortium name="US DOE Joint Genome Institute (JGI-PGF)"/>
            <person name="Walter F."/>
            <person name="Albersmeier A."/>
            <person name="Kalinowski J."/>
            <person name="Ruckert C."/>
        </authorList>
    </citation>
    <scope>NUCLEOTIDE SEQUENCE</scope>
    <source>
        <strain evidence="7">NBRC 110071</strain>
    </source>
</reference>
<evidence type="ECO:0000256" key="3">
    <source>
        <dbReference type="ARBA" id="ARBA00022692"/>
    </source>
</evidence>
<sequence>MTVWLAMALYSLSMSISPGPVNLLAMTNGLNYGFGRSFSYVSGATIGFISLFFLTGLSVSFISELMPNVMKLTGIIGALFVGYIGWQIVKTSEVTHNHDPKNSATFLEGALLQWLNPKAWIASIAGMSAFQVENTDTLTVFSSIYFVICYLSIACWAFLGEKLQSVLNEPSKIHRFNQAMGSALILIAGYLLFRLALEWLITTD</sequence>
<evidence type="ECO:0000256" key="5">
    <source>
        <dbReference type="ARBA" id="ARBA00023136"/>
    </source>
</evidence>
<keyword evidence="3 6" id="KW-0812">Transmembrane</keyword>
<dbReference type="GO" id="GO:0015171">
    <property type="term" value="F:amino acid transmembrane transporter activity"/>
    <property type="evidence" value="ECO:0007669"/>
    <property type="project" value="TreeGrafter"/>
</dbReference>
<dbReference type="PANTHER" id="PTHR30086:SF20">
    <property type="entry name" value="ARGININE EXPORTER PROTEIN ARGO-RELATED"/>
    <property type="match status" value="1"/>
</dbReference>
<feature type="transmembrane region" description="Helical" evidence="6">
    <location>
        <begin position="180"/>
        <end position="201"/>
    </location>
</feature>
<evidence type="ECO:0000313" key="8">
    <source>
        <dbReference type="Proteomes" id="UP001161389"/>
    </source>
</evidence>
<feature type="transmembrane region" description="Helical" evidence="6">
    <location>
        <begin position="138"/>
        <end position="159"/>
    </location>
</feature>
<dbReference type="GO" id="GO:0033228">
    <property type="term" value="P:cysteine export across plasma membrane"/>
    <property type="evidence" value="ECO:0007669"/>
    <property type="project" value="TreeGrafter"/>
</dbReference>
<protein>
    <recommendedName>
        <fullName evidence="9">LysE family translocator</fullName>
    </recommendedName>
</protein>